<evidence type="ECO:0000256" key="2">
    <source>
        <dbReference type="ARBA" id="ARBA00022692"/>
    </source>
</evidence>
<comment type="subcellular location">
    <subcellularLocation>
        <location evidence="1">Endomembrane system</location>
        <topology evidence="1">Multi-pass membrane protein</topology>
    </subcellularLocation>
</comment>
<dbReference type="AlphaFoldDB" id="A0A9X1TYV4"/>
<sequence>MAQEIEPASPLIGGDAGTELASNRTAMAFDRTALASDRTLMAMVRTALALIGFGFTIFTFFHTLAEKYLELPAEAPRRFGGALIILGIILLSLGILNHRQEARERRSRRQKLFEEKLLHHPEIVKVSGTMVVAILLLLVGLVAILRIIAKAGPL</sequence>
<feature type="transmembrane region" description="Helical" evidence="5">
    <location>
        <begin position="47"/>
        <end position="65"/>
    </location>
</feature>
<evidence type="ECO:0000313" key="8">
    <source>
        <dbReference type="Proteomes" id="UP001139410"/>
    </source>
</evidence>
<evidence type="ECO:0000256" key="3">
    <source>
        <dbReference type="ARBA" id="ARBA00022989"/>
    </source>
</evidence>
<feature type="domain" description="DUF202" evidence="6">
    <location>
        <begin position="31"/>
        <end position="103"/>
    </location>
</feature>
<keyword evidence="8" id="KW-1185">Reference proteome</keyword>
<dbReference type="RefSeq" id="WP_235067744.1">
    <property type="nucleotide sequence ID" value="NZ_JAKFGM010000002.1"/>
</dbReference>
<comment type="caution">
    <text evidence="7">The sequence shown here is derived from an EMBL/GenBank/DDBJ whole genome shotgun (WGS) entry which is preliminary data.</text>
</comment>
<reference evidence="7" key="1">
    <citation type="submission" date="2022-01" db="EMBL/GenBank/DDBJ databases">
        <authorList>
            <person name="Jo J.-H."/>
            <person name="Im W.-T."/>
        </authorList>
    </citation>
    <scope>NUCLEOTIDE SEQUENCE</scope>
    <source>
        <strain evidence="7">G124</strain>
    </source>
</reference>
<organism evidence="7 8">
    <name type="scientific">Sphingomonas cremea</name>
    <dbReference type="NCBI Taxonomy" id="2904799"/>
    <lineage>
        <taxon>Bacteria</taxon>
        <taxon>Pseudomonadati</taxon>
        <taxon>Pseudomonadota</taxon>
        <taxon>Alphaproteobacteria</taxon>
        <taxon>Sphingomonadales</taxon>
        <taxon>Sphingomonadaceae</taxon>
        <taxon>Sphingomonas</taxon>
    </lineage>
</organism>
<evidence type="ECO:0000313" key="7">
    <source>
        <dbReference type="EMBL" id="MCF2515227.1"/>
    </source>
</evidence>
<evidence type="ECO:0000256" key="5">
    <source>
        <dbReference type="SAM" id="Phobius"/>
    </source>
</evidence>
<keyword evidence="4 5" id="KW-0472">Membrane</keyword>
<dbReference type="Proteomes" id="UP001139410">
    <property type="component" value="Unassembled WGS sequence"/>
</dbReference>
<dbReference type="InterPro" id="IPR003807">
    <property type="entry name" value="DUF202"/>
</dbReference>
<accession>A0A9X1TYV4</accession>
<evidence type="ECO:0000259" key="6">
    <source>
        <dbReference type="Pfam" id="PF02656"/>
    </source>
</evidence>
<dbReference type="EMBL" id="JAKFGM010000002">
    <property type="protein sequence ID" value="MCF2515227.1"/>
    <property type="molecule type" value="Genomic_DNA"/>
</dbReference>
<feature type="transmembrane region" description="Helical" evidence="5">
    <location>
        <begin position="77"/>
        <end position="96"/>
    </location>
</feature>
<evidence type="ECO:0000256" key="4">
    <source>
        <dbReference type="ARBA" id="ARBA00023136"/>
    </source>
</evidence>
<keyword evidence="2 5" id="KW-0812">Transmembrane</keyword>
<keyword evidence="3 5" id="KW-1133">Transmembrane helix</keyword>
<proteinExistence type="predicted"/>
<evidence type="ECO:0000256" key="1">
    <source>
        <dbReference type="ARBA" id="ARBA00004127"/>
    </source>
</evidence>
<dbReference type="Pfam" id="PF02656">
    <property type="entry name" value="DUF202"/>
    <property type="match status" value="1"/>
</dbReference>
<name>A0A9X1TYV4_9SPHN</name>
<gene>
    <name evidence="7" type="ORF">LVY65_09155</name>
</gene>
<feature type="transmembrane region" description="Helical" evidence="5">
    <location>
        <begin position="126"/>
        <end position="149"/>
    </location>
</feature>
<dbReference type="GO" id="GO:0012505">
    <property type="term" value="C:endomembrane system"/>
    <property type="evidence" value="ECO:0007669"/>
    <property type="project" value="UniProtKB-SubCell"/>
</dbReference>
<protein>
    <submittedName>
        <fullName evidence="7">DUF202 domain-containing protein</fullName>
    </submittedName>
</protein>